<dbReference type="PANTHER" id="PTHR32305:SF15">
    <property type="entry name" value="PROTEIN RHSA-RELATED"/>
    <property type="match status" value="1"/>
</dbReference>
<dbReference type="InterPro" id="IPR006530">
    <property type="entry name" value="YD"/>
</dbReference>
<dbReference type="InterPro" id="IPR031325">
    <property type="entry name" value="RHS_repeat"/>
</dbReference>
<sequence>MRVGLNIGSAFAAEVVWTSDVWYDLSIGDFNGDGLPDVIEKTQYVRLNNGIGLDPQIDWGSSATIKPGSYWSYYVEFFDYNADGLMDRKTTNSTGAWIVQLNTGDAFVEVGVGGLAYQIDLNRDGFKDNLTHSVHVITRNPRRYKGELSVVHGDSTVGSSQTATILQPLDYGFDKYSGFGDINGDGLLDPSVKETYVCKRNYALTNYYLYYHYCETERSRVFVNDADRPNLVSSITESSGREIQFEYDWLASGTDTYTKGTGAELPEFDIQDSTRVVKNMRISNGIGGDFETTYKYEGLKWGLDGRGILGFAKIISTNLDTNIETTTEYEQSFPLVMQPKHVEQRRVSDGRLLAETDTTYAINGTVGAGPVFGYAQTTVEKKYALGDGRLLVTQTTDRTVDAYGNTTTLEVETDDTENTEIRQQVVANAFNVDVTQWRVGELASNSTTFWLNGGSSSRDTRTTTYSYGTTYGLLKTTTREPGGGAGIEVTTTRTHDAFGNVLSETIAGPGFASRTTSIAYDTRGQFPTTLTNALGHVVSQSWLPEFGKKTSQTDANGQTTTWSYDSFGQQTLETRPDGTSVSTLTYKDPTGSGVSAAFYQETLESGKAPRRTFVDLLGRTVRERSQSFDGSYVNVDSEYDALGRLSRQSEPHFDGGGVDWNTFGYDDIGRVTSLIAADSVASTTTVYNGLTTTVTDAAGRSETQSTDAAGRVISVIDKDGTSMGIAYDAAGNRSSVTAAAGTAVASVVNYSYDRYGRMTQQDDPDHGVYSYSYDALGNKLTEISPEMAAAAQSRTFIYDLLSRVTSRTEPEGTAVWTYDHTALGDLGIGKVHSESQSGFSREYTYGAGHFGRVTGISTTIGTSTYTETKTYDGNGMLASEKYPASLASPSGYTVEYAYNALGYLERVQSLGGTQVFYQTLDTNAAGRVTQEWLGDGSTVTQSFDGVSARVTSQLSQATSTIQQFSYSYDSAGNMLTRDDNLQSLSEAFTYDDLDRLTSAQVVGQTAVSYAFDAMGSITQKTDVADTYDYIAGPAHAVTLLTQGANVRSLSYDANGNFALGTNEPTMVWSSYNKPTQLAKSGITYDFLYGPDRRRFQKQRNTETTHYVGSRFERRFGGSAEVSRSVIYANGRAIMVREDSAGGTTHRYLHRDHLGSVTAITDESTGNVLDRLSYDAWGLRRIATTWAAGSVTATDHRGYTGHEHLDDIGIIHMNGRIYEPTLGRMLSPDPVTQAPNNGQVSGLILYRKLRL</sequence>
<dbReference type="EMBL" id="AAOA02000002">
    <property type="protein sequence ID" value="EAQ97402.2"/>
    <property type="molecule type" value="Genomic_DNA"/>
</dbReference>
<name>A4A8L0_9GAMM</name>
<evidence type="ECO:0000313" key="1">
    <source>
        <dbReference type="EMBL" id="EAQ97402.2"/>
    </source>
</evidence>
<dbReference type="OrthoDB" id="7059642at2"/>
<accession>A4A8L0</accession>
<dbReference type="InterPro" id="IPR028994">
    <property type="entry name" value="Integrin_alpha_N"/>
</dbReference>
<dbReference type="Gene3D" id="2.180.10.10">
    <property type="entry name" value="RHS repeat-associated core"/>
    <property type="match status" value="2"/>
</dbReference>
<dbReference type="AlphaFoldDB" id="A4A8L0"/>
<protein>
    <submittedName>
        <fullName evidence="1">Rhs family protein</fullName>
    </submittedName>
</protein>
<keyword evidence="2" id="KW-1185">Reference proteome</keyword>
<evidence type="ECO:0000313" key="2">
    <source>
        <dbReference type="Proteomes" id="UP000019205"/>
    </source>
</evidence>
<dbReference type="RefSeq" id="WP_023659812.1">
    <property type="nucleotide sequence ID" value="NZ_CM002299.1"/>
</dbReference>
<proteinExistence type="predicted"/>
<dbReference type="InterPro" id="IPR050708">
    <property type="entry name" value="T6SS_VgrG/RHS"/>
</dbReference>
<dbReference type="PANTHER" id="PTHR32305">
    <property type="match status" value="1"/>
</dbReference>
<gene>
    <name evidence="1" type="ORF">KT71_03815</name>
</gene>
<reference evidence="1 2" key="1">
    <citation type="journal article" date="2007" name="Proc. Natl. Acad. Sci. U.S.A.">
        <title>Characterization of a marine gammaproteobacterium capable of aerobic anoxygenic photosynthesis.</title>
        <authorList>
            <person name="Fuchs B.M."/>
            <person name="Spring S."/>
            <person name="Teeling H."/>
            <person name="Quast C."/>
            <person name="Wulf J."/>
            <person name="Schattenhofer M."/>
            <person name="Yan S."/>
            <person name="Ferriera S."/>
            <person name="Johnson J."/>
            <person name="Glockner F.O."/>
            <person name="Amann R."/>
        </authorList>
    </citation>
    <scope>NUCLEOTIDE SEQUENCE [LARGE SCALE GENOMIC DNA]</scope>
    <source>
        <strain evidence="1">KT71</strain>
    </source>
</reference>
<dbReference type="STRING" id="314285.KT71_03815"/>
<organism evidence="1 2">
    <name type="scientific">Congregibacter litoralis KT71</name>
    <dbReference type="NCBI Taxonomy" id="314285"/>
    <lineage>
        <taxon>Bacteria</taxon>
        <taxon>Pseudomonadati</taxon>
        <taxon>Pseudomonadota</taxon>
        <taxon>Gammaproteobacteria</taxon>
        <taxon>Cellvibrionales</taxon>
        <taxon>Halieaceae</taxon>
        <taxon>Congregibacter</taxon>
    </lineage>
</organism>
<comment type="caution">
    <text evidence="1">The sequence shown here is derived from an EMBL/GenBank/DDBJ whole genome shotgun (WGS) entry which is preliminary data.</text>
</comment>
<dbReference type="SUPFAM" id="SSF69318">
    <property type="entry name" value="Integrin alpha N-terminal domain"/>
    <property type="match status" value="1"/>
</dbReference>
<dbReference type="Pfam" id="PF05593">
    <property type="entry name" value="RHS_repeat"/>
    <property type="match status" value="2"/>
</dbReference>
<dbReference type="eggNOG" id="COG3209">
    <property type="taxonomic scope" value="Bacteria"/>
</dbReference>
<dbReference type="Proteomes" id="UP000019205">
    <property type="component" value="Chromosome"/>
</dbReference>
<reference evidence="1 2" key="2">
    <citation type="journal article" date="2009" name="PLoS ONE">
        <title>The photosynthetic apparatus and its regulation in the aerobic gammaproteobacterium Congregibacter litoralis gen. nov., sp. nov.</title>
        <authorList>
            <person name="Spring S."/>
            <person name="Lunsdorf H."/>
            <person name="Fuchs B.M."/>
            <person name="Tindall B.J."/>
        </authorList>
    </citation>
    <scope>NUCLEOTIDE SEQUENCE [LARGE SCALE GENOMIC DNA]</scope>
    <source>
        <strain evidence="1">KT71</strain>
    </source>
</reference>
<dbReference type="NCBIfam" id="TIGR01643">
    <property type="entry name" value="YD_repeat_2x"/>
    <property type="match status" value="2"/>
</dbReference>
<dbReference type="HOGENOM" id="CLU_262888_0_0_6"/>